<protein>
    <submittedName>
        <fullName evidence="1">Enhancer of polycomb homolog 2</fullName>
    </submittedName>
</protein>
<dbReference type="AlphaFoldDB" id="A0A9L0J6K8"/>
<sequence length="173" mass="19946">MSKLSFRARALDAAKPLPIYRGKDMPDLNDCVSINRAVPQMPTGMEKEEESEHHLQRAISAQQVFREKKESMVIPVPEAESNVNYYNRLYKGEFKQPKQFIHIQRQKVSAKKELGVYGCEVHFPFFVDYTYKHRSVERLTYLAERKESSGERIGGVAPSCYLSSKERNSLKGN</sequence>
<dbReference type="GO" id="GO:0006357">
    <property type="term" value="P:regulation of transcription by RNA polymerase II"/>
    <property type="evidence" value="ECO:0007669"/>
    <property type="project" value="InterPro"/>
</dbReference>
<evidence type="ECO:0000313" key="2">
    <source>
        <dbReference type="Proteomes" id="UP000694387"/>
    </source>
</evidence>
<gene>
    <name evidence="1" type="primary">EPC2</name>
</gene>
<dbReference type="GeneTree" id="ENSGT00940000158526"/>
<dbReference type="PANTHER" id="PTHR14898">
    <property type="entry name" value="ENHANCER OF POLYCOMB"/>
    <property type="match status" value="1"/>
</dbReference>
<dbReference type="Proteomes" id="UP000694387">
    <property type="component" value="Chromosome 4"/>
</dbReference>
<evidence type="ECO:0000313" key="1">
    <source>
        <dbReference type="Ensembl" id="ENSEASP00005048003.1"/>
    </source>
</evidence>
<reference evidence="1 2" key="1">
    <citation type="journal article" date="2020" name="Nat. Commun.">
        <title>Donkey genomes provide new insights into domestication and selection for coat color.</title>
        <authorList>
            <person name="Wang"/>
            <person name="C."/>
            <person name="Li"/>
            <person name="H."/>
            <person name="Guo"/>
            <person name="Y."/>
            <person name="Huang"/>
            <person name="J."/>
            <person name="Sun"/>
            <person name="Y."/>
            <person name="Min"/>
            <person name="J."/>
            <person name="Wang"/>
            <person name="J."/>
            <person name="Fang"/>
            <person name="X."/>
            <person name="Zhao"/>
            <person name="Z."/>
            <person name="Wang"/>
            <person name="S."/>
            <person name="Zhang"/>
            <person name="Y."/>
            <person name="Liu"/>
            <person name="Q."/>
            <person name="Jiang"/>
            <person name="Q."/>
            <person name="Wang"/>
            <person name="X."/>
            <person name="Guo"/>
            <person name="Y."/>
            <person name="Yang"/>
            <person name="C."/>
            <person name="Wang"/>
            <person name="Y."/>
            <person name="Tian"/>
            <person name="F."/>
            <person name="Zhuang"/>
            <person name="G."/>
            <person name="Fan"/>
            <person name="Y."/>
            <person name="Gao"/>
            <person name="Q."/>
            <person name="Li"/>
            <person name="Y."/>
            <person name="Ju"/>
            <person name="Z."/>
            <person name="Li"/>
            <person name="J."/>
            <person name="Li"/>
            <person name="R."/>
            <person name="Hou"/>
            <person name="M."/>
            <person name="Yang"/>
            <person name="G."/>
            <person name="Liu"/>
            <person name="G."/>
            <person name="Liu"/>
            <person name="W."/>
            <person name="Guo"/>
            <person name="J."/>
            <person name="Pan"/>
            <person name="S."/>
            <person name="Fan"/>
            <person name="G."/>
            <person name="Zhang"/>
            <person name="W."/>
            <person name="Zhang"/>
            <person name="R."/>
            <person name="Yu"/>
            <person name="J."/>
            <person name="Zhang"/>
            <person name="X."/>
            <person name="Yin"/>
            <person name="Q."/>
            <person name="Ji"/>
            <person name="C."/>
            <person name="Jin"/>
            <person name="Y."/>
            <person name="Yue"/>
            <person name="G."/>
            <person name="Liu"/>
            <person name="M."/>
            <person name="Xu"/>
            <person name="J."/>
            <person name="Liu"/>
            <person name="S."/>
            <person name="Jordana"/>
            <person name="J."/>
            <person name="Noce"/>
            <person name="A."/>
            <person name="Amills"/>
            <person name="M."/>
            <person name="Wu"/>
            <person name="D.D."/>
            <person name="Li"/>
            <person name="S."/>
            <person name="Zhou"/>
            <person name="X. and Zhong"/>
            <person name="J."/>
        </authorList>
    </citation>
    <scope>NUCLEOTIDE SEQUENCE [LARGE SCALE GENOMIC DNA]</scope>
</reference>
<organism evidence="1 2">
    <name type="scientific">Equus asinus</name>
    <name type="common">Donkey</name>
    <name type="synonym">Equus africanus asinus</name>
    <dbReference type="NCBI Taxonomy" id="9793"/>
    <lineage>
        <taxon>Eukaryota</taxon>
        <taxon>Metazoa</taxon>
        <taxon>Chordata</taxon>
        <taxon>Craniata</taxon>
        <taxon>Vertebrata</taxon>
        <taxon>Euteleostomi</taxon>
        <taxon>Mammalia</taxon>
        <taxon>Eutheria</taxon>
        <taxon>Laurasiatheria</taxon>
        <taxon>Perissodactyla</taxon>
        <taxon>Equidae</taxon>
        <taxon>Equus</taxon>
    </lineage>
</organism>
<dbReference type="GO" id="GO:0035267">
    <property type="term" value="C:NuA4 histone acetyltransferase complex"/>
    <property type="evidence" value="ECO:0007669"/>
    <property type="project" value="InterPro"/>
</dbReference>
<dbReference type="Ensembl" id="ENSEAST00005050092.1">
    <property type="protein sequence ID" value="ENSEASP00005048003.1"/>
    <property type="gene ID" value="ENSEASG00005023449.2"/>
</dbReference>
<reference evidence="1" key="2">
    <citation type="submission" date="2025-08" db="UniProtKB">
        <authorList>
            <consortium name="Ensembl"/>
        </authorList>
    </citation>
    <scope>IDENTIFICATION</scope>
</reference>
<accession>A0A9L0J6K8</accession>
<dbReference type="InterPro" id="IPR024943">
    <property type="entry name" value="Enhancer_polycomb"/>
</dbReference>
<name>A0A9L0J6K8_EQUAS</name>
<proteinExistence type="predicted"/>
<reference evidence="1" key="3">
    <citation type="submission" date="2025-09" db="UniProtKB">
        <authorList>
            <consortium name="Ensembl"/>
        </authorList>
    </citation>
    <scope>IDENTIFICATION</scope>
</reference>
<keyword evidence="2" id="KW-1185">Reference proteome</keyword>